<dbReference type="KEGG" id="pta:HPL003_02425"/>
<dbReference type="AlphaFoldDB" id="G7VZM4"/>
<sequence>MAEQRECNIEGPTGVNPDGSWPESIRYHHAALERFAGYAKVLENVTGENWFESTTLLHMFRYSVGSGLWGMNTSAAGYPHLLLAKGL</sequence>
<protein>
    <submittedName>
        <fullName evidence="1">Heparinase II/III</fullName>
    </submittedName>
</protein>
<organism evidence="1 2">
    <name type="scientific">Paenibacillus terrae (strain HPL-003)</name>
    <dbReference type="NCBI Taxonomy" id="985665"/>
    <lineage>
        <taxon>Bacteria</taxon>
        <taxon>Bacillati</taxon>
        <taxon>Bacillota</taxon>
        <taxon>Bacilli</taxon>
        <taxon>Bacillales</taxon>
        <taxon>Paenibacillaceae</taxon>
        <taxon>Paenibacillus</taxon>
    </lineage>
</organism>
<dbReference type="Proteomes" id="UP000005876">
    <property type="component" value="Chromosome"/>
</dbReference>
<dbReference type="STRING" id="985665.HPL003_02425"/>
<proteinExistence type="predicted"/>
<name>G7VZM4_PAETH</name>
<evidence type="ECO:0000313" key="2">
    <source>
        <dbReference type="Proteomes" id="UP000005876"/>
    </source>
</evidence>
<gene>
    <name evidence="1" type="ordered locus">HPL003_02425</name>
</gene>
<dbReference type="EMBL" id="CP003107">
    <property type="protein sequence ID" value="AET57266.1"/>
    <property type="molecule type" value="Genomic_DNA"/>
</dbReference>
<reference key="2">
    <citation type="submission" date="2011-11" db="EMBL/GenBank/DDBJ databases">
        <authorList>
            <person name="Shin S.H."/>
            <person name="Kim S."/>
            <person name="Kim J.Y."/>
        </authorList>
    </citation>
    <scope>NUCLEOTIDE SEQUENCE</scope>
    <source>
        <strain>HPL-003</strain>
    </source>
</reference>
<dbReference type="Gene3D" id="1.50.10.100">
    <property type="entry name" value="Chondroitin AC/alginate lyase"/>
    <property type="match status" value="1"/>
</dbReference>
<dbReference type="HOGENOM" id="CLU_2480476_0_0_9"/>
<reference evidence="1 2" key="3">
    <citation type="journal article" date="2012" name="J. Bacteriol.">
        <title>Genome Sequence of Paenibacillus terrae HPL-003, a Xylanase-Producing Bacterium Isolated from Soil Found in Forest Residue.</title>
        <authorList>
            <person name="Shin S.H."/>
            <person name="Kim S."/>
            <person name="Kim J.Y."/>
            <person name="Song H.Y."/>
            <person name="Cho S.J."/>
            <person name="Kim D.R."/>
            <person name="Lee K.I."/>
            <person name="Lim H.K."/>
            <person name="Park N.J."/>
            <person name="Hwang I.T."/>
            <person name="Yang K.S."/>
        </authorList>
    </citation>
    <scope>NUCLEOTIDE SEQUENCE [LARGE SCALE GENOMIC DNA]</scope>
    <source>
        <strain evidence="1 2">HPL-003</strain>
    </source>
</reference>
<accession>G7VZM4</accession>
<reference evidence="2" key="1">
    <citation type="submission" date="2011-11" db="EMBL/GenBank/DDBJ databases">
        <title>Complete sequence of Paenibacillus terrae HPL-003.</title>
        <authorList>
            <person name="Shin S.H."/>
            <person name="Kim S."/>
            <person name="Kim J.Y."/>
        </authorList>
    </citation>
    <scope>NUCLEOTIDE SEQUENCE [LARGE SCALE GENOMIC DNA]</scope>
    <source>
        <strain evidence="2">HPL-003</strain>
    </source>
</reference>
<evidence type="ECO:0000313" key="1">
    <source>
        <dbReference type="EMBL" id="AET57266.1"/>
    </source>
</evidence>
<dbReference type="InterPro" id="IPR008929">
    <property type="entry name" value="Chondroitin_lyas"/>
</dbReference>